<name>A0A849CAR5_9NOCA</name>
<dbReference type="Proteomes" id="UP000586827">
    <property type="component" value="Unassembled WGS sequence"/>
</dbReference>
<dbReference type="AlphaFoldDB" id="A0A849CAR5"/>
<feature type="domain" description="Carbohydrate kinase PfkB" evidence="3">
    <location>
        <begin position="123"/>
        <end position="444"/>
    </location>
</feature>
<gene>
    <name evidence="4" type="ORF">HLB23_34670</name>
</gene>
<keyword evidence="2 4" id="KW-0418">Kinase</keyword>
<proteinExistence type="predicted"/>
<evidence type="ECO:0000256" key="1">
    <source>
        <dbReference type="ARBA" id="ARBA00022679"/>
    </source>
</evidence>
<evidence type="ECO:0000313" key="5">
    <source>
        <dbReference type="Proteomes" id="UP000586827"/>
    </source>
</evidence>
<dbReference type="Gene3D" id="3.40.1190.20">
    <property type="match status" value="1"/>
</dbReference>
<dbReference type="PANTHER" id="PTHR10584">
    <property type="entry name" value="SUGAR KINASE"/>
    <property type="match status" value="1"/>
</dbReference>
<evidence type="ECO:0000259" key="3">
    <source>
        <dbReference type="Pfam" id="PF00294"/>
    </source>
</evidence>
<dbReference type="PANTHER" id="PTHR10584:SF166">
    <property type="entry name" value="RIBOKINASE"/>
    <property type="match status" value="1"/>
</dbReference>
<dbReference type="GO" id="GO:0016301">
    <property type="term" value="F:kinase activity"/>
    <property type="evidence" value="ECO:0007669"/>
    <property type="project" value="UniProtKB-KW"/>
</dbReference>
<dbReference type="EMBL" id="JABELX010000017">
    <property type="protein sequence ID" value="NNH74936.1"/>
    <property type="molecule type" value="Genomic_DNA"/>
</dbReference>
<sequence>MSTETDLFTALRALRAAVGSPKAAHLFRRIEVLGVPLGRNTLYDLYSRMDSPADTRAPAWSTVEAFVRACLDQADRTGRRIRPEWRNHDWWEDLYRNYGNTSPQPVDGWTHAVEKARRDCPTDLLTITAMNADAVHLVDRIQRDHEVVSRRSQYAPGGSGANTAVALSRIGGRAAVAGIVADDSEGRNLLAQLAGDDVDVAGVLAVPHSRLPTGSTIVLADQSGGRMIVVSPGINSELATRLRRQGRVDALVEAAQQCRILHLTSMAGNGQRVLQQEVAATVADRTVITLNPGAIYASLGTARMEPLLSLADVVFVYEQQLDVLLGHYAIQDRPVEDKIRDMRARLSRLQPAVTVLKLSMGTTQTRSVAITVSEPGGRMKTYYPDGVVDVDCHRLTDATGAGDASVAGVMLTLLNGGTPVEAVNLAHVMALAASGTVGGRDGVPRRPDLGSLWEQYSSGAEIPSWLTD</sequence>
<keyword evidence="5" id="KW-1185">Reference proteome</keyword>
<organism evidence="4 5">
    <name type="scientific">Nocardia uniformis</name>
    <dbReference type="NCBI Taxonomy" id="53432"/>
    <lineage>
        <taxon>Bacteria</taxon>
        <taxon>Bacillati</taxon>
        <taxon>Actinomycetota</taxon>
        <taxon>Actinomycetes</taxon>
        <taxon>Mycobacteriales</taxon>
        <taxon>Nocardiaceae</taxon>
        <taxon>Nocardia</taxon>
    </lineage>
</organism>
<dbReference type="Pfam" id="PF00294">
    <property type="entry name" value="PfkB"/>
    <property type="match status" value="1"/>
</dbReference>
<dbReference type="InterPro" id="IPR011611">
    <property type="entry name" value="PfkB_dom"/>
</dbReference>
<reference evidence="4 5" key="1">
    <citation type="submission" date="2020-05" db="EMBL/GenBank/DDBJ databases">
        <title>MicrobeNet Type strains.</title>
        <authorList>
            <person name="Nicholson A.C."/>
        </authorList>
    </citation>
    <scope>NUCLEOTIDE SEQUENCE [LARGE SCALE GENOMIC DNA]</scope>
    <source>
        <strain evidence="4 5">JCM 3224</strain>
    </source>
</reference>
<evidence type="ECO:0000313" key="4">
    <source>
        <dbReference type="EMBL" id="NNH74936.1"/>
    </source>
</evidence>
<protein>
    <submittedName>
        <fullName evidence="4">Carbohydrate kinase family protein</fullName>
    </submittedName>
</protein>
<keyword evidence="1" id="KW-0808">Transferase</keyword>
<accession>A0A849CAR5</accession>
<comment type="caution">
    <text evidence="4">The sequence shown here is derived from an EMBL/GenBank/DDBJ whole genome shotgun (WGS) entry which is preliminary data.</text>
</comment>
<dbReference type="SUPFAM" id="SSF53613">
    <property type="entry name" value="Ribokinase-like"/>
    <property type="match status" value="1"/>
</dbReference>
<dbReference type="InterPro" id="IPR029056">
    <property type="entry name" value="Ribokinase-like"/>
</dbReference>
<evidence type="ECO:0000256" key="2">
    <source>
        <dbReference type="ARBA" id="ARBA00022777"/>
    </source>
</evidence>